<gene>
    <name evidence="2" type="ORF">CC78DRAFT_532868</name>
</gene>
<dbReference type="SUPFAM" id="SSF54593">
    <property type="entry name" value="Glyoxalase/Bleomycin resistance protein/Dihydroxybiphenyl dioxygenase"/>
    <property type="match status" value="1"/>
</dbReference>
<accession>A0A9P4N8G9</accession>
<name>A0A9P4N8G9_9PLEO</name>
<feature type="domain" description="Glyoxalase/fosfomycin resistance/dioxygenase" evidence="1">
    <location>
        <begin position="10"/>
        <end position="41"/>
    </location>
</feature>
<dbReference type="Proteomes" id="UP000800093">
    <property type="component" value="Unassembled WGS sequence"/>
</dbReference>
<keyword evidence="3" id="KW-1185">Reference proteome</keyword>
<organism evidence="2 3">
    <name type="scientific">Lojkania enalia</name>
    <dbReference type="NCBI Taxonomy" id="147567"/>
    <lineage>
        <taxon>Eukaryota</taxon>
        <taxon>Fungi</taxon>
        <taxon>Dikarya</taxon>
        <taxon>Ascomycota</taxon>
        <taxon>Pezizomycotina</taxon>
        <taxon>Dothideomycetes</taxon>
        <taxon>Pleosporomycetidae</taxon>
        <taxon>Pleosporales</taxon>
        <taxon>Pleosporales incertae sedis</taxon>
        <taxon>Lojkania</taxon>
    </lineage>
</organism>
<reference evidence="3" key="1">
    <citation type="journal article" date="2020" name="Stud. Mycol.">
        <title>101 Dothideomycetes genomes: A test case for predicting lifestyles and emergence of pathogens.</title>
        <authorList>
            <person name="Haridas S."/>
            <person name="Albert R."/>
            <person name="Binder M."/>
            <person name="Bloem J."/>
            <person name="LaButti K."/>
            <person name="Salamov A."/>
            <person name="Andreopoulos B."/>
            <person name="Baker S."/>
            <person name="Barry K."/>
            <person name="Bills G."/>
            <person name="Bluhm B."/>
            <person name="Cannon C."/>
            <person name="Castanera R."/>
            <person name="Culley D."/>
            <person name="Daum C."/>
            <person name="Ezra D."/>
            <person name="Gonzalez J."/>
            <person name="Henrissat B."/>
            <person name="Kuo A."/>
            <person name="Liang C."/>
            <person name="Lipzen A."/>
            <person name="Lutzoni F."/>
            <person name="Magnuson J."/>
            <person name="Mondo S."/>
            <person name="Nolan M."/>
            <person name="Ohm R."/>
            <person name="Pangilinan J."/>
            <person name="Park H.-J."/>
            <person name="Ramirez L."/>
            <person name="Alfaro M."/>
            <person name="Sun H."/>
            <person name="Tritt A."/>
            <person name="Yoshinaga Y."/>
            <person name="Zwiers L.-H."/>
            <person name="Turgeon B."/>
            <person name="Goodwin S."/>
            <person name="Spatafora J."/>
            <person name="Crous P."/>
            <person name="Grigoriev I."/>
        </authorList>
    </citation>
    <scope>NUCLEOTIDE SEQUENCE [LARGE SCALE GENOMIC DNA]</scope>
    <source>
        <strain evidence="3">CBS 304.66</strain>
    </source>
</reference>
<proteinExistence type="predicted"/>
<dbReference type="Pfam" id="PF00903">
    <property type="entry name" value="Glyoxalase"/>
    <property type="match status" value="1"/>
</dbReference>
<dbReference type="OrthoDB" id="16820at2759"/>
<dbReference type="Gene3D" id="3.10.180.10">
    <property type="entry name" value="2,3-Dihydroxybiphenyl 1,2-Dioxygenase, domain 1"/>
    <property type="match status" value="1"/>
</dbReference>
<comment type="caution">
    <text evidence="2">The sequence shown here is derived from an EMBL/GenBank/DDBJ whole genome shotgun (WGS) entry which is preliminary data.</text>
</comment>
<evidence type="ECO:0000313" key="3">
    <source>
        <dbReference type="Proteomes" id="UP000800093"/>
    </source>
</evidence>
<dbReference type="InterPro" id="IPR029068">
    <property type="entry name" value="Glyas_Bleomycin-R_OHBP_Dase"/>
</dbReference>
<evidence type="ECO:0000313" key="2">
    <source>
        <dbReference type="EMBL" id="KAF2264731.1"/>
    </source>
</evidence>
<protein>
    <recommendedName>
        <fullName evidence="1">Glyoxalase/fosfomycin resistance/dioxygenase domain-containing protein</fullName>
    </recommendedName>
</protein>
<dbReference type="AlphaFoldDB" id="A0A9P4N8G9"/>
<evidence type="ECO:0000259" key="1">
    <source>
        <dbReference type="Pfam" id="PF00903"/>
    </source>
</evidence>
<sequence length="61" mass="6954">MPPAIHNHVVNHIAISVPDCDAAIEWYGKVFGFQRIRYVKTNHLEKETNQPITPPPQFSLS</sequence>
<dbReference type="InterPro" id="IPR004360">
    <property type="entry name" value="Glyas_Fos-R_dOase_dom"/>
</dbReference>
<dbReference type="EMBL" id="ML986613">
    <property type="protein sequence ID" value="KAF2264731.1"/>
    <property type="molecule type" value="Genomic_DNA"/>
</dbReference>